<sequence>MPEGKRTRKIDVRFTEEEYKKVLAMERELGISKTELVRKRLLNEAGMVVVNAQALLGELDRVGTELGRAGNNINQLAHHANTLRIQGSLRPEVVSQFNDLLERYLTLQSKLEVSLRKIILEMISR</sequence>
<reference evidence="1 2" key="1">
    <citation type="submission" date="2018-04" db="EMBL/GenBank/DDBJ databases">
        <title>Genomic Encyclopedia of Archaeal and Bacterial Type Strains, Phase II (KMG-II): from individual species to whole genera.</title>
        <authorList>
            <person name="Goeker M."/>
        </authorList>
    </citation>
    <scope>NUCLEOTIDE SEQUENCE [LARGE SCALE GENOMIC DNA]</scope>
    <source>
        <strain evidence="1 2">DSM 26809</strain>
    </source>
</reference>
<evidence type="ECO:0000313" key="2">
    <source>
        <dbReference type="Proteomes" id="UP000244168"/>
    </source>
</evidence>
<comment type="caution">
    <text evidence="1">The sequence shown here is derived from an EMBL/GenBank/DDBJ whole genome shotgun (WGS) entry which is preliminary data.</text>
</comment>
<protein>
    <submittedName>
        <fullName evidence="1">Mobilization protein MobC</fullName>
    </submittedName>
</protein>
<proteinExistence type="predicted"/>
<accession>A0A2T5J4D8</accession>
<gene>
    <name evidence="1" type="ORF">C8P68_11420</name>
</gene>
<name>A0A2T5J4D8_9SPHI</name>
<keyword evidence="2" id="KW-1185">Reference proteome</keyword>
<organism evidence="1 2">
    <name type="scientific">Mucilaginibacter yixingensis</name>
    <dbReference type="NCBI Taxonomy" id="1295612"/>
    <lineage>
        <taxon>Bacteria</taxon>
        <taxon>Pseudomonadati</taxon>
        <taxon>Bacteroidota</taxon>
        <taxon>Sphingobacteriia</taxon>
        <taxon>Sphingobacteriales</taxon>
        <taxon>Sphingobacteriaceae</taxon>
        <taxon>Mucilaginibacter</taxon>
    </lineage>
</organism>
<evidence type="ECO:0000313" key="1">
    <source>
        <dbReference type="EMBL" id="PTQ92145.1"/>
    </source>
</evidence>
<dbReference type="Proteomes" id="UP000244168">
    <property type="component" value="Unassembled WGS sequence"/>
</dbReference>
<dbReference type="InterPro" id="IPR053842">
    <property type="entry name" value="NikA-like"/>
</dbReference>
<dbReference type="EMBL" id="QAOQ01000014">
    <property type="protein sequence ID" value="PTQ92145.1"/>
    <property type="molecule type" value="Genomic_DNA"/>
</dbReference>
<dbReference type="AlphaFoldDB" id="A0A2T5J4D8"/>
<dbReference type="Pfam" id="PF21983">
    <property type="entry name" value="NikA-like"/>
    <property type="match status" value="1"/>
</dbReference>